<evidence type="ECO:0000313" key="1">
    <source>
        <dbReference type="Proteomes" id="UP000887572"/>
    </source>
</evidence>
<reference evidence="2 3" key="1">
    <citation type="submission" date="2022-11" db="UniProtKB">
        <authorList>
            <consortium name="WormBaseParasite"/>
        </authorList>
    </citation>
    <scope>IDENTIFICATION</scope>
</reference>
<dbReference type="Proteomes" id="UP000887572">
    <property type="component" value="Unplaced"/>
</dbReference>
<sequence length="79" mass="8955">MAIITEQSPFGMETLLGTDQQIIVFLDAISMALQRIEPHFQAIGAVEETPEEIMEETEEENMSLLEEHNEISIDHTILL</sequence>
<protein>
    <submittedName>
        <fullName evidence="2 3">Uncharacterized protein</fullName>
    </submittedName>
</protein>
<proteinExistence type="predicted"/>
<keyword evidence="1" id="KW-1185">Reference proteome</keyword>
<evidence type="ECO:0000313" key="3">
    <source>
        <dbReference type="WBParaSite" id="Gr19_v10_g2105.t1"/>
    </source>
</evidence>
<organism evidence="1 2">
    <name type="scientific">Globodera rostochiensis</name>
    <name type="common">Golden nematode worm</name>
    <name type="synonym">Heterodera rostochiensis</name>
    <dbReference type="NCBI Taxonomy" id="31243"/>
    <lineage>
        <taxon>Eukaryota</taxon>
        <taxon>Metazoa</taxon>
        <taxon>Ecdysozoa</taxon>
        <taxon>Nematoda</taxon>
        <taxon>Chromadorea</taxon>
        <taxon>Rhabditida</taxon>
        <taxon>Tylenchina</taxon>
        <taxon>Tylenchomorpha</taxon>
        <taxon>Tylenchoidea</taxon>
        <taxon>Heteroderidae</taxon>
        <taxon>Heteroderinae</taxon>
        <taxon>Globodera</taxon>
    </lineage>
</organism>
<accession>A0A914HMA8</accession>
<evidence type="ECO:0000313" key="2">
    <source>
        <dbReference type="WBParaSite" id="Gr19_v10_g2103.t1"/>
    </source>
</evidence>
<name>A0A914HMA8_GLORO</name>
<dbReference type="AlphaFoldDB" id="A0A914HMA8"/>
<dbReference type="WBParaSite" id="Gr19_v10_g2105.t1">
    <property type="protein sequence ID" value="Gr19_v10_g2105.t1"/>
    <property type="gene ID" value="Gr19_v10_g2105"/>
</dbReference>
<dbReference type="WBParaSite" id="Gr19_v10_g2103.t1">
    <property type="protein sequence ID" value="Gr19_v10_g2103.t1"/>
    <property type="gene ID" value="Gr19_v10_g2103"/>
</dbReference>